<gene>
    <name evidence="1" type="ORF">GLW05_14145</name>
</gene>
<reference evidence="1 2" key="1">
    <citation type="submission" date="2019-11" db="EMBL/GenBank/DDBJ databases">
        <title>Genome sequences of 17 halophilic strains isolated from different environments.</title>
        <authorList>
            <person name="Furrow R.E."/>
        </authorList>
    </citation>
    <scope>NUCLEOTIDE SEQUENCE [LARGE SCALE GENOMIC DNA]</scope>
    <source>
        <strain evidence="1 2">22514_16_FS</strain>
    </source>
</reference>
<dbReference type="AlphaFoldDB" id="A0A6I5A267"/>
<dbReference type="OrthoDB" id="9773249at2"/>
<dbReference type="EMBL" id="WMEQ01000011">
    <property type="protein sequence ID" value="MYL34733.1"/>
    <property type="molecule type" value="Genomic_DNA"/>
</dbReference>
<sequence length="39" mass="4414">MAKRGTTTRTKHSAKLVIGIHEDYRVQGIVSLLLKEIIH</sequence>
<protein>
    <submittedName>
        <fullName evidence="1">Uncharacterized protein</fullName>
    </submittedName>
</protein>
<name>A0A6I5A267_9BACI</name>
<dbReference type="Proteomes" id="UP000468638">
    <property type="component" value="Unassembled WGS sequence"/>
</dbReference>
<comment type="caution">
    <text evidence="1">The sequence shown here is derived from an EMBL/GenBank/DDBJ whole genome shotgun (WGS) entry which is preliminary data.</text>
</comment>
<accession>A0A6I5A267</accession>
<evidence type="ECO:0000313" key="1">
    <source>
        <dbReference type="EMBL" id="MYL34733.1"/>
    </source>
</evidence>
<proteinExistence type="predicted"/>
<evidence type="ECO:0000313" key="2">
    <source>
        <dbReference type="Proteomes" id="UP000468638"/>
    </source>
</evidence>
<organism evidence="1 2">
    <name type="scientific">Pontibacillus yanchengensis</name>
    <dbReference type="NCBI Taxonomy" id="462910"/>
    <lineage>
        <taxon>Bacteria</taxon>
        <taxon>Bacillati</taxon>
        <taxon>Bacillota</taxon>
        <taxon>Bacilli</taxon>
        <taxon>Bacillales</taxon>
        <taxon>Bacillaceae</taxon>
        <taxon>Pontibacillus</taxon>
    </lineage>
</organism>